<sequence length="169" mass="19106">MTSIVLVGFMGSGKTTVAKALQTQSNLPLVDMDQLIINSQGQSISELFERYGESGFRRIETACLRDCLQTSSIISTGGGVVLSSENRQLLNKSTSHIIWLKAEFETMYQRIIADKKNVRPIVVQRTKQELEKIENDRRALYEDVATFIVEVDRLSVNQIVNQIKRNIID</sequence>
<evidence type="ECO:0000256" key="8">
    <source>
        <dbReference type="ARBA" id="ARBA00022840"/>
    </source>
</evidence>
<dbReference type="EC" id="2.7.1.71" evidence="3 11"/>
<name>A0AAJ5JLQ2_9ENTE</name>
<keyword evidence="4 11" id="KW-0028">Amino-acid biosynthesis</keyword>
<comment type="function">
    <text evidence="11">Catalyzes the specific phosphorylation of the 3-hydroxyl group of shikimic acid using ATP as a cosubstrate.</text>
</comment>
<keyword evidence="11" id="KW-0479">Metal-binding</keyword>
<evidence type="ECO:0000256" key="11">
    <source>
        <dbReference type="HAMAP-Rule" id="MF_00109"/>
    </source>
</evidence>
<feature type="binding site" evidence="11">
    <location>
        <position position="15"/>
    </location>
    <ligand>
        <name>Mg(2+)</name>
        <dbReference type="ChEBI" id="CHEBI:18420"/>
    </ligand>
</feature>
<dbReference type="Proteomes" id="UP000296883">
    <property type="component" value="Chromosome"/>
</dbReference>
<dbReference type="PANTHER" id="PTHR21087:SF16">
    <property type="entry name" value="SHIKIMATE KINASE 1, CHLOROPLASTIC"/>
    <property type="match status" value="1"/>
</dbReference>
<dbReference type="GO" id="GO:0009423">
    <property type="term" value="P:chorismate biosynthetic process"/>
    <property type="evidence" value="ECO:0007669"/>
    <property type="project" value="UniProtKB-UniRule"/>
</dbReference>
<dbReference type="SUPFAM" id="SSF52540">
    <property type="entry name" value="P-loop containing nucleoside triphosphate hydrolases"/>
    <property type="match status" value="1"/>
</dbReference>
<evidence type="ECO:0000256" key="1">
    <source>
        <dbReference type="ARBA" id="ARBA00004842"/>
    </source>
</evidence>
<keyword evidence="11" id="KW-0460">Magnesium</keyword>
<comment type="caution">
    <text evidence="11">Lacks conserved residue(s) required for the propagation of feature annotation.</text>
</comment>
<keyword evidence="6 11" id="KW-0547">Nucleotide-binding</keyword>
<comment type="similarity">
    <text evidence="2 11">Belongs to the shikimate kinase family.</text>
</comment>
<dbReference type="CDD" id="cd00464">
    <property type="entry name" value="SK"/>
    <property type="match status" value="1"/>
</dbReference>
<comment type="subcellular location">
    <subcellularLocation>
        <location evidence="11">Cytoplasm</location>
    </subcellularLocation>
</comment>
<reference evidence="12 14" key="2">
    <citation type="journal article" date="2020" name="Int. J. Syst. Evol. Microbiol.">
        <title>Vagococcus xieshaowenii sp. nov., isolated from snow finch (Montifringilla taczanowskii) cloacal content.</title>
        <authorList>
            <person name="Ge Y."/>
            <person name="Yang J."/>
            <person name="Lai X.H."/>
            <person name="Zhang G."/>
            <person name="Jin D."/>
            <person name="Lu S."/>
            <person name="Wang B."/>
            <person name="Huang Y."/>
            <person name="Huang Y."/>
            <person name="Ren Z."/>
            <person name="Zhang X."/>
            <person name="Xu J."/>
        </authorList>
    </citation>
    <scope>NUCLEOTIDE SEQUENCE [LARGE SCALE GENOMIC DNA]</scope>
    <source>
        <strain evidence="14">personal::cf-49</strain>
        <strain evidence="12">Personal::cf-49</strain>
    </source>
</reference>
<dbReference type="EMBL" id="CP038865">
    <property type="protein sequence ID" value="QCA28470.1"/>
    <property type="molecule type" value="Genomic_DNA"/>
</dbReference>
<dbReference type="Gene3D" id="3.40.50.300">
    <property type="entry name" value="P-loop containing nucleotide triphosphate hydrolases"/>
    <property type="match status" value="1"/>
</dbReference>
<evidence type="ECO:0000256" key="10">
    <source>
        <dbReference type="ARBA" id="ARBA00048567"/>
    </source>
</evidence>
<feature type="binding site" evidence="11">
    <location>
        <position position="57"/>
    </location>
    <ligand>
        <name>substrate</name>
    </ligand>
</feature>
<feature type="binding site" evidence="11">
    <location>
        <position position="119"/>
    </location>
    <ligand>
        <name>ATP</name>
        <dbReference type="ChEBI" id="CHEBI:30616"/>
    </ligand>
</feature>
<feature type="binding site" evidence="11">
    <location>
        <position position="137"/>
    </location>
    <ligand>
        <name>substrate</name>
    </ligand>
</feature>
<accession>A0AAJ5JLQ2</accession>
<dbReference type="GO" id="GO:0004765">
    <property type="term" value="F:shikimate kinase activity"/>
    <property type="evidence" value="ECO:0007669"/>
    <property type="project" value="UniProtKB-UniRule"/>
</dbReference>
<keyword evidence="14" id="KW-1185">Reference proteome</keyword>
<evidence type="ECO:0000313" key="13">
    <source>
        <dbReference type="EMBL" id="TFZ42775.1"/>
    </source>
</evidence>
<dbReference type="AlphaFoldDB" id="A0AAJ5JLQ2"/>
<dbReference type="InterPro" id="IPR023000">
    <property type="entry name" value="Shikimate_kinase_CS"/>
</dbReference>
<protein>
    <recommendedName>
        <fullName evidence="3 11">Shikimate kinase</fullName>
        <shortName evidence="11">SK</shortName>
        <ecNumber evidence="3 11">2.7.1.71</ecNumber>
    </recommendedName>
</protein>
<comment type="cofactor">
    <cofactor evidence="11">
        <name>Mg(2+)</name>
        <dbReference type="ChEBI" id="CHEBI:18420"/>
    </cofactor>
    <text evidence="11">Binds 1 Mg(2+) ion per subunit.</text>
</comment>
<comment type="pathway">
    <text evidence="1 11">Metabolic intermediate biosynthesis; chorismate biosynthesis; chorismate from D-erythrose 4-phosphate and phosphoenolpyruvate: step 5/7.</text>
</comment>
<dbReference type="InterPro" id="IPR031322">
    <property type="entry name" value="Shikimate/glucono_kinase"/>
</dbReference>
<comment type="subunit">
    <text evidence="11">Monomer.</text>
</comment>
<feature type="binding site" evidence="11">
    <location>
        <position position="33"/>
    </location>
    <ligand>
        <name>substrate</name>
    </ligand>
</feature>
<evidence type="ECO:0000256" key="3">
    <source>
        <dbReference type="ARBA" id="ARBA00012154"/>
    </source>
</evidence>
<dbReference type="InterPro" id="IPR027417">
    <property type="entry name" value="P-loop_NTPase"/>
</dbReference>
<evidence type="ECO:0000256" key="9">
    <source>
        <dbReference type="ARBA" id="ARBA00023141"/>
    </source>
</evidence>
<gene>
    <name evidence="11" type="primary">aroK</name>
    <name evidence="13" type="ORF">E4031_01985</name>
    <name evidence="12" type="ORF">E4Z98_03755</name>
</gene>
<proteinExistence type="inferred from homology"/>
<feature type="binding site" evidence="11">
    <location>
        <begin position="11"/>
        <end position="16"/>
    </location>
    <ligand>
        <name>ATP</name>
        <dbReference type="ChEBI" id="CHEBI:30616"/>
    </ligand>
</feature>
<dbReference type="PANTHER" id="PTHR21087">
    <property type="entry name" value="SHIKIMATE KINASE"/>
    <property type="match status" value="1"/>
</dbReference>
<keyword evidence="11" id="KW-0963">Cytoplasm</keyword>
<dbReference type="PROSITE" id="PS01128">
    <property type="entry name" value="SHIKIMATE_KINASE"/>
    <property type="match status" value="1"/>
</dbReference>
<feature type="binding site" evidence="11">
    <location>
        <position position="78"/>
    </location>
    <ligand>
        <name>substrate</name>
    </ligand>
</feature>
<evidence type="ECO:0000256" key="6">
    <source>
        <dbReference type="ARBA" id="ARBA00022741"/>
    </source>
</evidence>
<evidence type="ECO:0000313" key="14">
    <source>
        <dbReference type="Proteomes" id="UP000296883"/>
    </source>
</evidence>
<keyword evidence="8 11" id="KW-0067">ATP-binding</keyword>
<dbReference type="GO" id="GO:0000287">
    <property type="term" value="F:magnesium ion binding"/>
    <property type="evidence" value="ECO:0007669"/>
    <property type="project" value="UniProtKB-UniRule"/>
</dbReference>
<dbReference type="EMBL" id="SRHU01000008">
    <property type="protein sequence ID" value="TFZ42775.1"/>
    <property type="molecule type" value="Genomic_DNA"/>
</dbReference>
<evidence type="ECO:0000256" key="5">
    <source>
        <dbReference type="ARBA" id="ARBA00022679"/>
    </source>
</evidence>
<dbReference type="RefSeq" id="WP_135253655.1">
    <property type="nucleotide sequence ID" value="NZ_CP038865.1"/>
</dbReference>
<dbReference type="GO" id="GO:0008652">
    <property type="term" value="P:amino acid biosynthetic process"/>
    <property type="evidence" value="ECO:0007669"/>
    <property type="project" value="UniProtKB-KW"/>
</dbReference>
<evidence type="ECO:0000256" key="7">
    <source>
        <dbReference type="ARBA" id="ARBA00022777"/>
    </source>
</evidence>
<dbReference type="HAMAP" id="MF_00109">
    <property type="entry name" value="Shikimate_kinase"/>
    <property type="match status" value="1"/>
</dbReference>
<evidence type="ECO:0000313" key="12">
    <source>
        <dbReference type="EMBL" id="QCA28470.1"/>
    </source>
</evidence>
<evidence type="ECO:0000313" key="15">
    <source>
        <dbReference type="Proteomes" id="UP000297725"/>
    </source>
</evidence>
<dbReference type="GO" id="GO:0009073">
    <property type="term" value="P:aromatic amino acid family biosynthetic process"/>
    <property type="evidence" value="ECO:0007669"/>
    <property type="project" value="UniProtKB-KW"/>
</dbReference>
<evidence type="ECO:0000256" key="4">
    <source>
        <dbReference type="ARBA" id="ARBA00022605"/>
    </source>
</evidence>
<evidence type="ECO:0000256" key="2">
    <source>
        <dbReference type="ARBA" id="ARBA00006997"/>
    </source>
</evidence>
<dbReference type="PRINTS" id="PR01100">
    <property type="entry name" value="SHIKIMTKNASE"/>
</dbReference>
<dbReference type="Pfam" id="PF01202">
    <property type="entry name" value="SKI"/>
    <property type="match status" value="1"/>
</dbReference>
<keyword evidence="9 11" id="KW-0057">Aromatic amino acid biosynthesis</keyword>
<dbReference type="GO" id="GO:0005829">
    <property type="term" value="C:cytosol"/>
    <property type="evidence" value="ECO:0007669"/>
    <property type="project" value="TreeGrafter"/>
</dbReference>
<reference evidence="13 15" key="1">
    <citation type="submission" date="2019-03" db="EMBL/GenBank/DDBJ databases">
        <title>Vagococcus sp. was isolated fron gut of Carduelis flavirostris.</title>
        <authorList>
            <person name="Ge Y."/>
        </authorList>
    </citation>
    <scope>NUCLEOTIDE SEQUENCE [LARGE SCALE GENOMIC DNA]</scope>
    <source>
        <strain evidence="13 15">CF-210</strain>
    </source>
</reference>
<dbReference type="GO" id="GO:0005524">
    <property type="term" value="F:ATP binding"/>
    <property type="evidence" value="ECO:0007669"/>
    <property type="project" value="UniProtKB-UniRule"/>
</dbReference>
<keyword evidence="5 11" id="KW-0808">Transferase</keyword>
<comment type="catalytic activity">
    <reaction evidence="10 11">
        <text>shikimate + ATP = 3-phosphoshikimate + ADP + H(+)</text>
        <dbReference type="Rhea" id="RHEA:13121"/>
        <dbReference type="ChEBI" id="CHEBI:15378"/>
        <dbReference type="ChEBI" id="CHEBI:30616"/>
        <dbReference type="ChEBI" id="CHEBI:36208"/>
        <dbReference type="ChEBI" id="CHEBI:145989"/>
        <dbReference type="ChEBI" id="CHEBI:456216"/>
        <dbReference type="EC" id="2.7.1.71"/>
    </reaction>
</comment>
<organism evidence="13 15">
    <name type="scientific">Vagococcus xieshaowenii</name>
    <dbReference type="NCBI Taxonomy" id="2562451"/>
    <lineage>
        <taxon>Bacteria</taxon>
        <taxon>Bacillati</taxon>
        <taxon>Bacillota</taxon>
        <taxon>Bacilli</taxon>
        <taxon>Lactobacillales</taxon>
        <taxon>Enterococcaceae</taxon>
        <taxon>Vagococcus</taxon>
    </lineage>
</organism>
<dbReference type="Proteomes" id="UP000297725">
    <property type="component" value="Unassembled WGS sequence"/>
</dbReference>
<keyword evidence="7 11" id="KW-0418">Kinase</keyword>
<dbReference type="InterPro" id="IPR000623">
    <property type="entry name" value="Shikimate_kinase/TSH1"/>
</dbReference>